<keyword evidence="2" id="KW-1185">Reference proteome</keyword>
<name>A0A1Z5S4A8_SORBI</name>
<gene>
    <name evidence="1" type="ORF">SORBI_3001G005400</name>
</gene>
<reference evidence="2" key="2">
    <citation type="journal article" date="2018" name="Plant J.">
        <title>The Sorghum bicolor reference genome: improved assembly, gene annotations, a transcriptome atlas, and signatures of genome organization.</title>
        <authorList>
            <person name="McCormick R.F."/>
            <person name="Truong S.K."/>
            <person name="Sreedasyam A."/>
            <person name="Jenkins J."/>
            <person name="Shu S."/>
            <person name="Sims D."/>
            <person name="Kennedy M."/>
            <person name="Amirebrahimi M."/>
            <person name="Weers B.D."/>
            <person name="McKinley B."/>
            <person name="Mattison A."/>
            <person name="Morishige D.T."/>
            <person name="Grimwood J."/>
            <person name="Schmutz J."/>
            <person name="Mullet J.E."/>
        </authorList>
    </citation>
    <scope>NUCLEOTIDE SEQUENCE [LARGE SCALE GENOMIC DNA]</scope>
    <source>
        <strain evidence="2">cv. BTx623</strain>
    </source>
</reference>
<dbReference type="EMBL" id="CM000760">
    <property type="protein sequence ID" value="OQU90596.1"/>
    <property type="molecule type" value="Genomic_DNA"/>
</dbReference>
<dbReference type="InParanoid" id="A0A1Z5S4A8"/>
<evidence type="ECO:0000313" key="2">
    <source>
        <dbReference type="Proteomes" id="UP000000768"/>
    </source>
</evidence>
<protein>
    <submittedName>
        <fullName evidence="1">Uncharacterized protein</fullName>
    </submittedName>
</protein>
<dbReference type="Gramene" id="OQU90596">
    <property type="protein sequence ID" value="OQU90596"/>
    <property type="gene ID" value="SORBI_3001G005400"/>
</dbReference>
<dbReference type="AlphaFoldDB" id="A0A1Z5S4A8"/>
<reference evidence="1 2" key="1">
    <citation type="journal article" date="2009" name="Nature">
        <title>The Sorghum bicolor genome and the diversification of grasses.</title>
        <authorList>
            <person name="Paterson A.H."/>
            <person name="Bowers J.E."/>
            <person name="Bruggmann R."/>
            <person name="Dubchak I."/>
            <person name="Grimwood J."/>
            <person name="Gundlach H."/>
            <person name="Haberer G."/>
            <person name="Hellsten U."/>
            <person name="Mitros T."/>
            <person name="Poliakov A."/>
            <person name="Schmutz J."/>
            <person name="Spannagl M."/>
            <person name="Tang H."/>
            <person name="Wang X."/>
            <person name="Wicker T."/>
            <person name="Bharti A.K."/>
            <person name="Chapman J."/>
            <person name="Feltus F.A."/>
            <person name="Gowik U."/>
            <person name="Grigoriev I.V."/>
            <person name="Lyons E."/>
            <person name="Maher C.A."/>
            <person name="Martis M."/>
            <person name="Narechania A."/>
            <person name="Otillar R.P."/>
            <person name="Penning B.W."/>
            <person name="Salamov A.A."/>
            <person name="Wang Y."/>
            <person name="Zhang L."/>
            <person name="Carpita N.C."/>
            <person name="Freeling M."/>
            <person name="Gingle A.R."/>
            <person name="Hash C.T."/>
            <person name="Keller B."/>
            <person name="Klein P."/>
            <person name="Kresovich S."/>
            <person name="McCann M.C."/>
            <person name="Ming R."/>
            <person name="Peterson D.G."/>
            <person name="Mehboob-ur-Rahman"/>
            <person name="Ware D."/>
            <person name="Westhoff P."/>
            <person name="Mayer K.F."/>
            <person name="Messing J."/>
            <person name="Rokhsar D.S."/>
        </authorList>
    </citation>
    <scope>NUCLEOTIDE SEQUENCE [LARGE SCALE GENOMIC DNA]</scope>
    <source>
        <strain evidence="2">cv. BTx623</strain>
    </source>
</reference>
<dbReference type="Proteomes" id="UP000000768">
    <property type="component" value="Chromosome 1"/>
</dbReference>
<sequence>MHAPGRPPPRATVRPYSWYGVLSRACICTAVPSRPLLALGRRRREPPLPLKSQSQSSTPTTSSIQYYLQPWDIRGGSQATSVGGGLPWDSVFLPLRAVYVQPSCMCVCPFTTSTDLHVHLLVERASDPCIWPDIYTAKDCFVFYVDSCIFTTSVVGNWESSRGPTLSGACPVGVDRHLEHW</sequence>
<organism evidence="1 2">
    <name type="scientific">Sorghum bicolor</name>
    <name type="common">Sorghum</name>
    <name type="synonym">Sorghum vulgare</name>
    <dbReference type="NCBI Taxonomy" id="4558"/>
    <lineage>
        <taxon>Eukaryota</taxon>
        <taxon>Viridiplantae</taxon>
        <taxon>Streptophyta</taxon>
        <taxon>Embryophyta</taxon>
        <taxon>Tracheophyta</taxon>
        <taxon>Spermatophyta</taxon>
        <taxon>Magnoliopsida</taxon>
        <taxon>Liliopsida</taxon>
        <taxon>Poales</taxon>
        <taxon>Poaceae</taxon>
        <taxon>PACMAD clade</taxon>
        <taxon>Panicoideae</taxon>
        <taxon>Andropogonodae</taxon>
        <taxon>Andropogoneae</taxon>
        <taxon>Sorghinae</taxon>
        <taxon>Sorghum</taxon>
    </lineage>
</organism>
<evidence type="ECO:0000313" key="1">
    <source>
        <dbReference type="EMBL" id="OQU90596.1"/>
    </source>
</evidence>
<dbReference type="ExpressionAtlas" id="A0A1Z5S4A8">
    <property type="expression patterns" value="baseline"/>
</dbReference>
<accession>A0A1Z5S4A8</accession>
<proteinExistence type="predicted"/>